<evidence type="ECO:0000313" key="5">
    <source>
        <dbReference type="Proteomes" id="UP001162162"/>
    </source>
</evidence>
<keyword evidence="5" id="KW-1185">Reference proteome</keyword>
<dbReference type="EMBL" id="JAPWTK010000048">
    <property type="protein sequence ID" value="KAJ8954442.1"/>
    <property type="molecule type" value="Genomic_DNA"/>
</dbReference>
<dbReference type="InterPro" id="IPR050468">
    <property type="entry name" value="Cuticle_Struct_Prot"/>
</dbReference>
<dbReference type="Pfam" id="PF00379">
    <property type="entry name" value="Chitin_bind_4"/>
    <property type="match status" value="1"/>
</dbReference>
<dbReference type="AlphaFoldDB" id="A0AAV8YSQ8"/>
<dbReference type="PANTHER" id="PTHR10380:SF173">
    <property type="entry name" value="CUTICULAR PROTEIN 47EF, ISOFORM C-RELATED"/>
    <property type="match status" value="1"/>
</dbReference>
<proteinExistence type="predicted"/>
<dbReference type="Proteomes" id="UP001162162">
    <property type="component" value="Unassembled WGS sequence"/>
</dbReference>
<name>A0AAV8YSQ8_9CUCU</name>
<dbReference type="PROSITE" id="PS51155">
    <property type="entry name" value="CHIT_BIND_RR_2"/>
    <property type="match status" value="1"/>
</dbReference>
<dbReference type="GO" id="GO:0008010">
    <property type="term" value="F:structural constituent of chitin-based larval cuticle"/>
    <property type="evidence" value="ECO:0007669"/>
    <property type="project" value="TreeGrafter"/>
</dbReference>
<evidence type="ECO:0000256" key="1">
    <source>
        <dbReference type="ARBA" id="ARBA00022460"/>
    </source>
</evidence>
<organism evidence="4 5">
    <name type="scientific">Aromia moschata</name>
    <dbReference type="NCBI Taxonomy" id="1265417"/>
    <lineage>
        <taxon>Eukaryota</taxon>
        <taxon>Metazoa</taxon>
        <taxon>Ecdysozoa</taxon>
        <taxon>Arthropoda</taxon>
        <taxon>Hexapoda</taxon>
        <taxon>Insecta</taxon>
        <taxon>Pterygota</taxon>
        <taxon>Neoptera</taxon>
        <taxon>Endopterygota</taxon>
        <taxon>Coleoptera</taxon>
        <taxon>Polyphaga</taxon>
        <taxon>Cucujiformia</taxon>
        <taxon>Chrysomeloidea</taxon>
        <taxon>Cerambycidae</taxon>
        <taxon>Cerambycinae</taxon>
        <taxon>Callichromatini</taxon>
        <taxon>Aromia</taxon>
    </lineage>
</organism>
<dbReference type="InterPro" id="IPR000618">
    <property type="entry name" value="Insect_cuticle"/>
</dbReference>
<evidence type="ECO:0000313" key="4">
    <source>
        <dbReference type="EMBL" id="KAJ8954442.1"/>
    </source>
</evidence>
<sequence length="121" mass="13396">MSIELETGEGEDVRPSNIGRVSDDDQIHQEHRYDTENGITAEEHGEQRPVGNNLGTIAQGYYRYTSPEGVPVGVDYTADENGYHPVGSHLPTPPPIPEAILRSIAFIQARQQSSPSSYNRY</sequence>
<reference evidence="4" key="1">
    <citation type="journal article" date="2023" name="Insect Mol. Biol.">
        <title>Genome sequencing provides insights into the evolution of gene families encoding plant cell wall-degrading enzymes in longhorned beetles.</title>
        <authorList>
            <person name="Shin N.R."/>
            <person name="Okamura Y."/>
            <person name="Kirsch R."/>
            <person name="Pauchet Y."/>
        </authorList>
    </citation>
    <scope>NUCLEOTIDE SEQUENCE</scope>
    <source>
        <strain evidence="4">AMC_N1</strain>
    </source>
</reference>
<dbReference type="InterPro" id="IPR031311">
    <property type="entry name" value="CHIT_BIND_RR_consensus"/>
</dbReference>
<feature type="compositionally biased region" description="Acidic residues" evidence="3">
    <location>
        <begin position="1"/>
        <end position="10"/>
    </location>
</feature>
<feature type="compositionally biased region" description="Basic and acidic residues" evidence="3">
    <location>
        <begin position="21"/>
        <end position="47"/>
    </location>
</feature>
<comment type="caution">
    <text evidence="4">The sequence shown here is derived from an EMBL/GenBank/DDBJ whole genome shotgun (WGS) entry which is preliminary data.</text>
</comment>
<feature type="region of interest" description="Disordered" evidence="3">
    <location>
        <begin position="1"/>
        <end position="53"/>
    </location>
</feature>
<dbReference type="PANTHER" id="PTHR10380">
    <property type="entry name" value="CUTICLE PROTEIN"/>
    <property type="match status" value="1"/>
</dbReference>
<gene>
    <name evidence="4" type="ORF">NQ318_011118</name>
</gene>
<dbReference type="GO" id="GO:0062129">
    <property type="term" value="C:chitin-based extracellular matrix"/>
    <property type="evidence" value="ECO:0007669"/>
    <property type="project" value="TreeGrafter"/>
</dbReference>
<dbReference type="PROSITE" id="PS00233">
    <property type="entry name" value="CHIT_BIND_RR_1"/>
    <property type="match status" value="1"/>
</dbReference>
<keyword evidence="1 2" id="KW-0193">Cuticle</keyword>
<accession>A0AAV8YSQ8</accession>
<protein>
    <submittedName>
        <fullName evidence="4">Uncharacterized protein</fullName>
    </submittedName>
</protein>
<evidence type="ECO:0000256" key="2">
    <source>
        <dbReference type="PROSITE-ProRule" id="PRU00497"/>
    </source>
</evidence>
<evidence type="ECO:0000256" key="3">
    <source>
        <dbReference type="SAM" id="MobiDB-lite"/>
    </source>
</evidence>